<dbReference type="AlphaFoldDB" id="A0A385C071"/>
<sequence>MEIDLNHILDTSSKDHPQLLKIWEDSVRATHDFLNEQHIVQIKESIIQHHYFDHVQLFHVERDGKIAGFMGLAYQKVEMLFVDPQFFDQGIGSILIKKAFELGAHEIDVNEQNQRALNFYLKHGFKQIARSELDSEGRPFPILHLRFPNHC</sequence>
<dbReference type="GO" id="GO:0016747">
    <property type="term" value="F:acyltransferase activity, transferring groups other than amino-acyl groups"/>
    <property type="evidence" value="ECO:0007669"/>
    <property type="project" value="InterPro"/>
</dbReference>
<protein>
    <submittedName>
        <fullName evidence="1">GNAT family N-acetyltransferase</fullName>
    </submittedName>
</protein>
<dbReference type="InterPro" id="IPR000182">
    <property type="entry name" value="GNAT_dom"/>
</dbReference>
<comment type="caution">
    <text evidence="1">The sequence shown here is derived from an EMBL/GenBank/DDBJ whole genome shotgun (WGS) entry which is preliminary data.</text>
</comment>
<dbReference type="PANTHER" id="PTHR43800:SF1">
    <property type="entry name" value="PEPTIDYL-LYSINE N-ACETYLTRANSFERASE YJAB"/>
    <property type="match status" value="1"/>
</dbReference>
<dbReference type="InterPro" id="IPR016181">
    <property type="entry name" value="Acyl_CoA_acyltransferase"/>
</dbReference>
<dbReference type="Gene3D" id="3.40.630.30">
    <property type="match status" value="1"/>
</dbReference>
<evidence type="ECO:0000313" key="2">
    <source>
        <dbReference type="Proteomes" id="UP000293863"/>
    </source>
</evidence>
<keyword evidence="2" id="KW-1185">Reference proteome</keyword>
<dbReference type="CDD" id="cd04301">
    <property type="entry name" value="NAT_SF"/>
    <property type="match status" value="1"/>
</dbReference>
<gene>
    <name evidence="1" type="ORF">EXU28_01520</name>
</gene>
<name>A0A385C071_9GAMM</name>
<proteinExistence type="predicted"/>
<keyword evidence="1" id="KW-0808">Transferase</keyword>
<evidence type="ECO:0000313" key="1">
    <source>
        <dbReference type="EMBL" id="RZG49042.1"/>
    </source>
</evidence>
<dbReference type="OrthoDB" id="9789605at2"/>
<dbReference type="Pfam" id="PF13508">
    <property type="entry name" value="Acetyltransf_7"/>
    <property type="match status" value="1"/>
</dbReference>
<dbReference type="PROSITE" id="PS51186">
    <property type="entry name" value="GNAT"/>
    <property type="match status" value="1"/>
</dbReference>
<accession>A0A385C071</accession>
<dbReference type="STRING" id="1879050.GCA_001696605_01059"/>
<reference evidence="1 2" key="1">
    <citation type="submission" date="2019-02" db="EMBL/GenBank/DDBJ databases">
        <title>The Batch Genome Submission of Acinetobacter spp. strains.</title>
        <authorList>
            <person name="Qin J."/>
            <person name="Hu Y."/>
            <person name="Ye H."/>
            <person name="Wei L."/>
            <person name="Feng Y."/>
            <person name="Zong Z."/>
        </authorList>
    </citation>
    <scope>NUCLEOTIDE SEQUENCE [LARGE SCALE GENOMIC DNA]</scope>
    <source>
        <strain evidence="1 2">WCHAW060049</strain>
    </source>
</reference>
<dbReference type="RefSeq" id="WP_068973734.1">
    <property type="nucleotide sequence ID" value="NZ_CP031716.1"/>
</dbReference>
<dbReference type="Proteomes" id="UP000293863">
    <property type="component" value="Unassembled WGS sequence"/>
</dbReference>
<dbReference type="SUPFAM" id="SSF55729">
    <property type="entry name" value="Acyl-CoA N-acyltransferases (Nat)"/>
    <property type="match status" value="1"/>
</dbReference>
<dbReference type="KEGG" id="awu:BEN71_02765"/>
<dbReference type="PANTHER" id="PTHR43800">
    <property type="entry name" value="PEPTIDYL-LYSINE N-ACETYLTRANSFERASE YJAB"/>
    <property type="match status" value="1"/>
</dbReference>
<organism evidence="1 2">
    <name type="scientific">Acinetobacter wuhouensis</name>
    <dbReference type="NCBI Taxonomy" id="1879050"/>
    <lineage>
        <taxon>Bacteria</taxon>
        <taxon>Pseudomonadati</taxon>
        <taxon>Pseudomonadota</taxon>
        <taxon>Gammaproteobacteria</taxon>
        <taxon>Moraxellales</taxon>
        <taxon>Moraxellaceae</taxon>
        <taxon>Acinetobacter</taxon>
    </lineage>
</organism>
<dbReference type="EMBL" id="SGSQ01000002">
    <property type="protein sequence ID" value="RZG49042.1"/>
    <property type="molecule type" value="Genomic_DNA"/>
</dbReference>